<name>A0A7S4QTF5_9STRA</name>
<feature type="compositionally biased region" description="Polar residues" evidence="1">
    <location>
        <begin position="206"/>
        <end position="219"/>
    </location>
</feature>
<evidence type="ECO:0000313" key="2">
    <source>
        <dbReference type="EMBL" id="CAE4593228.1"/>
    </source>
</evidence>
<feature type="compositionally biased region" description="Polar residues" evidence="1">
    <location>
        <begin position="285"/>
        <end position="305"/>
    </location>
</feature>
<feature type="compositionally biased region" description="Low complexity" evidence="1">
    <location>
        <begin position="165"/>
        <end position="176"/>
    </location>
</feature>
<reference evidence="2" key="1">
    <citation type="submission" date="2021-01" db="EMBL/GenBank/DDBJ databases">
        <authorList>
            <person name="Corre E."/>
            <person name="Pelletier E."/>
            <person name="Niang G."/>
            <person name="Scheremetjew M."/>
            <person name="Finn R."/>
            <person name="Kale V."/>
            <person name="Holt S."/>
            <person name="Cochrane G."/>
            <person name="Meng A."/>
            <person name="Brown T."/>
            <person name="Cohen L."/>
        </authorList>
    </citation>
    <scope>NUCLEOTIDE SEQUENCE</scope>
    <source>
        <strain evidence="2">GSO104</strain>
    </source>
</reference>
<evidence type="ECO:0000256" key="1">
    <source>
        <dbReference type="SAM" id="MobiDB-lite"/>
    </source>
</evidence>
<sequence length="594" mass="65763">MATASGNNTHATGNLYQHSAQQYPPPLQPHQNVAYGTSADDAKTAHVASGAIVPVIAQQQPVTHWSTPQPAHQHQHYHDHGEIRGLTPVETNDVKRSMFDPLAPSKQQIQSQQIPQLQQQGQTLNVHQQMPISMSGAPFTSTHFGESSVLVASGIQQQHFSGIVQQSQQPQPHPSQKALQWNPQPSPPQITDSADHDPFGIFGSENPPTKTSFTASQQPSPAPPLKEIQTSNSDIVSVVSRSSLEGSSSRIEDGSERQLQPPTTIYEQNHTNNSEDYAPPPPPSKTSTYSAQLAQTAPPNASPLPSYSAVRHSGFVLSRISFRSILLKKWKQTFWIQYGPHKLLFFRSISDYDDWLYNPYHTKTQRDFLVKFEVDFVTDLSKATIKGYQVTGVRLKAYNRKIMRQFKLERWMEYGPTIAAAFASTETLEVENLRRCIMELINASQNSLYSSASDHYDNERDLHESSGQPNQGITEHNGGISSRRRRTETEENHDGMNGVGDYLPTGLNASYKLRHAQSTPDILSEASLGTSNENYWTGRDSSSVQSATDNAAQGYERNQSAGVIEGFDARSGPNRNYRASVSSVMGRLSLQKTG</sequence>
<dbReference type="AlphaFoldDB" id="A0A7S4QTF5"/>
<accession>A0A7S4QTF5</accession>
<gene>
    <name evidence="2" type="ORF">DBRI00130_LOCUS7581</name>
</gene>
<organism evidence="2">
    <name type="scientific">Ditylum brightwellii</name>
    <dbReference type="NCBI Taxonomy" id="49249"/>
    <lineage>
        <taxon>Eukaryota</taxon>
        <taxon>Sar</taxon>
        <taxon>Stramenopiles</taxon>
        <taxon>Ochrophyta</taxon>
        <taxon>Bacillariophyta</taxon>
        <taxon>Mediophyceae</taxon>
        <taxon>Lithodesmiophycidae</taxon>
        <taxon>Lithodesmiales</taxon>
        <taxon>Lithodesmiaceae</taxon>
        <taxon>Ditylum</taxon>
    </lineage>
</organism>
<feature type="region of interest" description="Disordered" evidence="1">
    <location>
        <begin position="452"/>
        <end position="501"/>
    </location>
</feature>
<dbReference type="EMBL" id="HBNS01009405">
    <property type="protein sequence ID" value="CAE4593228.1"/>
    <property type="molecule type" value="Transcribed_RNA"/>
</dbReference>
<feature type="region of interest" description="Disordered" evidence="1">
    <location>
        <begin position="163"/>
        <end position="305"/>
    </location>
</feature>
<protein>
    <submittedName>
        <fullName evidence="2">Uncharacterized protein</fullName>
    </submittedName>
</protein>
<feature type="compositionally biased region" description="Low complexity" evidence="1">
    <location>
        <begin position="236"/>
        <end position="249"/>
    </location>
</feature>
<feature type="compositionally biased region" description="Polar residues" evidence="1">
    <location>
        <begin position="257"/>
        <end position="275"/>
    </location>
</feature>
<feature type="compositionally biased region" description="Basic and acidic residues" evidence="1">
    <location>
        <begin position="454"/>
        <end position="464"/>
    </location>
</feature>
<feature type="region of interest" description="Disordered" evidence="1">
    <location>
        <begin position="537"/>
        <end position="559"/>
    </location>
</feature>
<proteinExistence type="predicted"/>
<feature type="compositionally biased region" description="Polar residues" evidence="1">
    <location>
        <begin position="465"/>
        <end position="474"/>
    </location>
</feature>